<feature type="transmembrane region" description="Helical" evidence="13">
    <location>
        <begin position="121"/>
        <end position="146"/>
    </location>
</feature>
<evidence type="ECO:0000256" key="3">
    <source>
        <dbReference type="ARBA" id="ARBA00022448"/>
    </source>
</evidence>
<dbReference type="PANTHER" id="PTHR10106:SF43">
    <property type="entry name" value="CYTOCHROME B561 FAMILY PROTEIN, EXPRESSED"/>
    <property type="match status" value="1"/>
</dbReference>
<keyword evidence="3" id="KW-0813">Transport</keyword>
<feature type="transmembrane region" description="Helical" evidence="13">
    <location>
        <begin position="12"/>
        <end position="35"/>
    </location>
</feature>
<organism evidence="15 16">
    <name type="scientific">Dipteronia sinensis</name>
    <dbReference type="NCBI Taxonomy" id="43782"/>
    <lineage>
        <taxon>Eukaryota</taxon>
        <taxon>Viridiplantae</taxon>
        <taxon>Streptophyta</taxon>
        <taxon>Embryophyta</taxon>
        <taxon>Tracheophyta</taxon>
        <taxon>Spermatophyta</taxon>
        <taxon>Magnoliopsida</taxon>
        <taxon>eudicotyledons</taxon>
        <taxon>Gunneridae</taxon>
        <taxon>Pentapetalae</taxon>
        <taxon>rosids</taxon>
        <taxon>malvids</taxon>
        <taxon>Sapindales</taxon>
        <taxon>Sapindaceae</taxon>
        <taxon>Hippocastanoideae</taxon>
        <taxon>Acereae</taxon>
        <taxon>Dipteronia</taxon>
    </lineage>
</organism>
<keyword evidence="9" id="KW-0408">Iron</keyword>
<evidence type="ECO:0000256" key="12">
    <source>
        <dbReference type="ARBA" id="ARBA00051575"/>
    </source>
</evidence>
<evidence type="ECO:0000256" key="4">
    <source>
        <dbReference type="ARBA" id="ARBA00022617"/>
    </source>
</evidence>
<accession>A0AAE0A4A5</accession>
<dbReference type="EMBL" id="JANJYJ010000007">
    <property type="protein sequence ID" value="KAK3200373.1"/>
    <property type="molecule type" value="Genomic_DNA"/>
</dbReference>
<dbReference type="GO" id="GO:0016020">
    <property type="term" value="C:membrane"/>
    <property type="evidence" value="ECO:0007669"/>
    <property type="project" value="UniProtKB-SubCell"/>
</dbReference>
<keyword evidence="4" id="KW-0349">Heme</keyword>
<dbReference type="InterPro" id="IPR006593">
    <property type="entry name" value="Cyt_b561/ferric_Rdtase_TM"/>
</dbReference>
<evidence type="ECO:0000256" key="1">
    <source>
        <dbReference type="ARBA" id="ARBA00001970"/>
    </source>
</evidence>
<keyword evidence="7" id="KW-0249">Electron transport</keyword>
<evidence type="ECO:0000256" key="5">
    <source>
        <dbReference type="ARBA" id="ARBA00022692"/>
    </source>
</evidence>
<dbReference type="AlphaFoldDB" id="A0AAE0A4A5"/>
<dbReference type="PROSITE" id="PS50939">
    <property type="entry name" value="CYTOCHROME_B561"/>
    <property type="match status" value="1"/>
</dbReference>
<evidence type="ECO:0000313" key="15">
    <source>
        <dbReference type="EMBL" id="KAK3200373.1"/>
    </source>
</evidence>
<feature type="transmembrane region" description="Helical" evidence="13">
    <location>
        <begin position="89"/>
        <end position="109"/>
    </location>
</feature>
<dbReference type="FunFam" id="1.20.120.1770:FF:000001">
    <property type="entry name" value="Cytochrome b reductase 1"/>
    <property type="match status" value="1"/>
</dbReference>
<proteinExistence type="predicted"/>
<evidence type="ECO:0000256" key="11">
    <source>
        <dbReference type="ARBA" id="ARBA00024225"/>
    </source>
</evidence>
<dbReference type="Proteomes" id="UP001281410">
    <property type="component" value="Unassembled WGS sequence"/>
</dbReference>
<dbReference type="EC" id="7.2.1.3" evidence="11"/>
<dbReference type="InterPro" id="IPR043205">
    <property type="entry name" value="CYB561/CYBRD1-like"/>
</dbReference>
<evidence type="ECO:0000256" key="13">
    <source>
        <dbReference type="SAM" id="Phobius"/>
    </source>
</evidence>
<protein>
    <recommendedName>
        <fullName evidence="11">ascorbate ferrireductase (transmembrane)</fullName>
        <ecNumber evidence="11">7.2.1.3</ecNumber>
    </recommendedName>
</protein>
<keyword evidence="8 13" id="KW-1133">Transmembrane helix</keyword>
<evidence type="ECO:0000256" key="2">
    <source>
        <dbReference type="ARBA" id="ARBA00004141"/>
    </source>
</evidence>
<dbReference type="GO" id="GO:0140571">
    <property type="term" value="F:transmembrane ascorbate ferrireductase activity"/>
    <property type="evidence" value="ECO:0007669"/>
    <property type="project" value="UniProtKB-EC"/>
</dbReference>
<feature type="transmembrane region" description="Helical" evidence="13">
    <location>
        <begin position="56"/>
        <end position="77"/>
    </location>
</feature>
<dbReference type="PANTHER" id="PTHR10106">
    <property type="entry name" value="CYTOCHROME B561-RELATED"/>
    <property type="match status" value="1"/>
</dbReference>
<name>A0AAE0A4A5_9ROSI</name>
<gene>
    <name evidence="15" type="ORF">Dsin_023788</name>
</gene>
<comment type="cofactor">
    <cofactor evidence="1">
        <name>heme b</name>
        <dbReference type="ChEBI" id="CHEBI:60344"/>
    </cofactor>
</comment>
<keyword evidence="6" id="KW-0479">Metal-binding</keyword>
<dbReference type="CDD" id="cd08766">
    <property type="entry name" value="Cyt_b561_ACYB-1_like"/>
    <property type="match status" value="1"/>
</dbReference>
<comment type="caution">
    <text evidence="15">The sequence shown here is derived from an EMBL/GenBank/DDBJ whole genome shotgun (WGS) entry which is preliminary data.</text>
</comment>
<evidence type="ECO:0000256" key="10">
    <source>
        <dbReference type="ARBA" id="ARBA00023136"/>
    </source>
</evidence>
<keyword evidence="5 13" id="KW-0812">Transmembrane</keyword>
<reference evidence="15" key="1">
    <citation type="journal article" date="2023" name="Plant J.">
        <title>Genome sequences and population genomics provide insights into the demographic history, inbreeding, and mutation load of two 'living fossil' tree species of Dipteronia.</title>
        <authorList>
            <person name="Feng Y."/>
            <person name="Comes H.P."/>
            <person name="Chen J."/>
            <person name="Zhu S."/>
            <person name="Lu R."/>
            <person name="Zhang X."/>
            <person name="Li P."/>
            <person name="Qiu J."/>
            <person name="Olsen K.M."/>
            <person name="Qiu Y."/>
        </authorList>
    </citation>
    <scope>NUCLEOTIDE SEQUENCE</scope>
    <source>
        <strain evidence="15">NBL</strain>
    </source>
</reference>
<keyword evidence="10 13" id="KW-0472">Membrane</keyword>
<evidence type="ECO:0000256" key="7">
    <source>
        <dbReference type="ARBA" id="ARBA00022982"/>
    </source>
</evidence>
<feature type="transmembrane region" description="Helical" evidence="13">
    <location>
        <begin position="158"/>
        <end position="176"/>
    </location>
</feature>
<dbReference type="SMART" id="SM00665">
    <property type="entry name" value="B561"/>
    <property type="match status" value="1"/>
</dbReference>
<comment type="subcellular location">
    <subcellularLocation>
        <location evidence="2">Membrane</location>
        <topology evidence="2">Multi-pass membrane protein</topology>
    </subcellularLocation>
</comment>
<dbReference type="Pfam" id="PF03188">
    <property type="entry name" value="Cytochrom_B561"/>
    <property type="match status" value="1"/>
</dbReference>
<sequence>MAPRGRSYQLSASPVTVLAHLLFIAVTTLVLVWLLDKREGLAFKSDNKFKIFNLHPLFMIIGFILIGGEAIMAYNTVGGTRTTQRTVHWVLHLIALISGGLGIFAVFKFQNELGIPDMYTLHSWLGIITISLYALQWILGFFSYVFPGAEMGTRASYLPWHTFLGIVILFLAICTAEMGLVQKFLQLVLFQNQEALIVNFTGLLILLFGISVGLTVVLPRSY</sequence>
<evidence type="ECO:0000256" key="9">
    <source>
        <dbReference type="ARBA" id="ARBA00023004"/>
    </source>
</evidence>
<evidence type="ECO:0000256" key="8">
    <source>
        <dbReference type="ARBA" id="ARBA00022989"/>
    </source>
</evidence>
<feature type="domain" description="Cytochrome b561" evidence="14">
    <location>
        <begin position="18"/>
        <end position="217"/>
    </location>
</feature>
<dbReference type="GO" id="GO:0046872">
    <property type="term" value="F:metal ion binding"/>
    <property type="evidence" value="ECO:0007669"/>
    <property type="project" value="UniProtKB-KW"/>
</dbReference>
<keyword evidence="16" id="KW-1185">Reference proteome</keyword>
<comment type="catalytic activity">
    <reaction evidence="12">
        <text>Fe(3+)(out) + L-ascorbate(in) = monodehydro-L-ascorbate radical(in) + Fe(2+)(out) + H(+)</text>
        <dbReference type="Rhea" id="RHEA:30403"/>
        <dbReference type="ChEBI" id="CHEBI:15378"/>
        <dbReference type="ChEBI" id="CHEBI:29033"/>
        <dbReference type="ChEBI" id="CHEBI:29034"/>
        <dbReference type="ChEBI" id="CHEBI:38290"/>
        <dbReference type="ChEBI" id="CHEBI:59513"/>
        <dbReference type="EC" id="7.2.1.3"/>
    </reaction>
</comment>
<evidence type="ECO:0000313" key="16">
    <source>
        <dbReference type="Proteomes" id="UP001281410"/>
    </source>
</evidence>
<evidence type="ECO:0000256" key="6">
    <source>
        <dbReference type="ARBA" id="ARBA00022723"/>
    </source>
</evidence>
<feature type="transmembrane region" description="Helical" evidence="13">
    <location>
        <begin position="196"/>
        <end position="218"/>
    </location>
</feature>
<evidence type="ECO:0000259" key="14">
    <source>
        <dbReference type="PROSITE" id="PS50939"/>
    </source>
</evidence>
<dbReference type="Gene3D" id="1.20.120.1770">
    <property type="match status" value="1"/>
</dbReference>